<dbReference type="Proteomes" id="UP000626109">
    <property type="component" value="Unassembled WGS sequence"/>
</dbReference>
<keyword evidence="2" id="KW-0812">Transmembrane</keyword>
<feature type="non-terminal residue" evidence="3">
    <location>
        <position position="1"/>
    </location>
</feature>
<accession>A0A813GYY0</accession>
<proteinExistence type="predicted"/>
<dbReference type="EMBL" id="CAJNNW010000742">
    <property type="protein sequence ID" value="CAE8630492.1"/>
    <property type="molecule type" value="Genomic_DNA"/>
</dbReference>
<comment type="caution">
    <text evidence="3">The sequence shown here is derived from an EMBL/GenBank/DDBJ whole genome shotgun (WGS) entry which is preliminary data.</text>
</comment>
<gene>
    <name evidence="3" type="ORF">PGLA2088_LOCUS995</name>
</gene>
<reference evidence="3" key="1">
    <citation type="submission" date="2021-02" db="EMBL/GenBank/DDBJ databases">
        <authorList>
            <person name="Dougan E. K."/>
            <person name="Rhodes N."/>
            <person name="Thang M."/>
            <person name="Chan C."/>
        </authorList>
    </citation>
    <scope>NUCLEOTIDE SEQUENCE</scope>
</reference>
<name>A0A813GYY0_POLGL</name>
<sequence length="254" mass="28933">LAAWAVFMMGFSRNIHLRSVRRCYFSTNRLDTDALYAWGAPLSLVLAASAFWAARIQRLPLYVVPIAWCFSIAVYSFLLAFYVQPLSVPKDESSCHRPSYDEVRARRFYDWHNCNPIKVLLSHCIEDADPIVPFVVGKEYLQFQDPAWKARFDKVSTSGRMDRFSHRTYSDEAGDRIWENIIPVPEVETLVQRPLDVMNSIAKQFSPKHPRISSKPGPATVERGRGPPASGSTSLFPRDEEPEKSTSYTNSVPE</sequence>
<evidence type="ECO:0000313" key="4">
    <source>
        <dbReference type="Proteomes" id="UP000626109"/>
    </source>
</evidence>
<keyword evidence="2" id="KW-1133">Transmembrane helix</keyword>
<evidence type="ECO:0000313" key="3">
    <source>
        <dbReference type="EMBL" id="CAE8630492.1"/>
    </source>
</evidence>
<feature type="transmembrane region" description="Helical" evidence="2">
    <location>
        <begin position="35"/>
        <end position="54"/>
    </location>
</feature>
<keyword evidence="2" id="KW-0472">Membrane</keyword>
<feature type="compositionally biased region" description="Polar residues" evidence="1">
    <location>
        <begin position="245"/>
        <end position="254"/>
    </location>
</feature>
<organism evidence="3 4">
    <name type="scientific">Polarella glacialis</name>
    <name type="common">Dinoflagellate</name>
    <dbReference type="NCBI Taxonomy" id="89957"/>
    <lineage>
        <taxon>Eukaryota</taxon>
        <taxon>Sar</taxon>
        <taxon>Alveolata</taxon>
        <taxon>Dinophyceae</taxon>
        <taxon>Suessiales</taxon>
        <taxon>Suessiaceae</taxon>
        <taxon>Polarella</taxon>
    </lineage>
</organism>
<evidence type="ECO:0000256" key="2">
    <source>
        <dbReference type="SAM" id="Phobius"/>
    </source>
</evidence>
<feature type="transmembrane region" description="Helical" evidence="2">
    <location>
        <begin position="61"/>
        <end position="83"/>
    </location>
</feature>
<dbReference type="AlphaFoldDB" id="A0A813GYY0"/>
<feature type="region of interest" description="Disordered" evidence="1">
    <location>
        <begin position="202"/>
        <end position="254"/>
    </location>
</feature>
<protein>
    <submittedName>
        <fullName evidence="3">Uncharacterized protein</fullName>
    </submittedName>
</protein>
<evidence type="ECO:0000256" key="1">
    <source>
        <dbReference type="SAM" id="MobiDB-lite"/>
    </source>
</evidence>